<name>A0AA91Q1G9_CLALS</name>
<dbReference type="CDD" id="cd11680">
    <property type="entry name" value="HDAC_Hos1"/>
    <property type="match status" value="1"/>
</dbReference>
<dbReference type="Pfam" id="PF00850">
    <property type="entry name" value="Hist_deacetyl"/>
    <property type="match status" value="1"/>
</dbReference>
<reference evidence="2 3" key="1">
    <citation type="submission" date="2017-04" db="EMBL/GenBank/DDBJ databases">
        <title>Draft genome of the yeast Clavispora lusitaniae type strain CBS 6936.</title>
        <authorList>
            <person name="Durrens P."/>
            <person name="Klopp C."/>
            <person name="Biteau N."/>
            <person name="Fitton-Ouhabi V."/>
            <person name="Dementhon K."/>
            <person name="Accoceberry I."/>
            <person name="Sherman D.J."/>
            <person name="Noel T."/>
        </authorList>
    </citation>
    <scope>NUCLEOTIDE SEQUENCE [LARGE SCALE GENOMIC DNA]</scope>
    <source>
        <strain evidence="2 3">CBS 6936</strain>
    </source>
</reference>
<dbReference type="PANTHER" id="PTHR10625">
    <property type="entry name" value="HISTONE DEACETYLASE HDAC1-RELATED"/>
    <property type="match status" value="1"/>
</dbReference>
<dbReference type="InterPro" id="IPR023801">
    <property type="entry name" value="His_deacetylse_dom"/>
</dbReference>
<sequence>MGRKVFLVFSSVGCQLSDLVPANKGRQSLVDSLIIAYDLHSKCEIISVANADASDLTAYHSPQYVAKLLEVRSDDFSDEEEDAIERLKNTLGVTCDANSVRTADSDKENTQLDHVGDDMYGLEYDTPVFPFMNEYVKFVAGSSLSAARCLLTCVNSRRISINWYGGRHHCFKNRASGFCYVNDVVLAILKLRQKFKKVAYVDLDLHHGDGVERAFQFSHNVTTCSVHMHDIGFYPGTGGLKSSRRGMYNIPLKRGLKDETMVQVVRDFVCPLMKAGDPEVIVLQLGCDGLVSDPSGQWNLTIRGYWSAVELILKCFPNVSFLVLGGGGYDHTEAAKCWAYITKMIIGDESEWTEIPDHDHQEDYSRDSFQFWTVKNQEPKVGRKDENTPEYLRMLKNSLDIFM</sequence>
<dbReference type="EMBL" id="LYUB02000006">
    <property type="protein sequence ID" value="OVF08997.1"/>
    <property type="molecule type" value="Genomic_DNA"/>
</dbReference>
<accession>A0AA91Q1G9</accession>
<dbReference type="Gene3D" id="3.40.800.20">
    <property type="entry name" value="Histone deacetylase domain"/>
    <property type="match status" value="1"/>
</dbReference>
<evidence type="ECO:0000313" key="2">
    <source>
        <dbReference type="EMBL" id="OVF08997.1"/>
    </source>
</evidence>
<dbReference type="AlphaFoldDB" id="A0AA91Q1G9"/>
<dbReference type="GO" id="GO:0004407">
    <property type="term" value="F:histone deacetylase activity"/>
    <property type="evidence" value="ECO:0007669"/>
    <property type="project" value="TreeGrafter"/>
</dbReference>
<dbReference type="SUPFAM" id="SSF52768">
    <property type="entry name" value="Arginase/deacetylase"/>
    <property type="match status" value="1"/>
</dbReference>
<feature type="domain" description="Histone deacetylase" evidence="1">
    <location>
        <begin position="21"/>
        <end position="344"/>
    </location>
</feature>
<dbReference type="GO" id="GO:0031507">
    <property type="term" value="P:heterochromatin formation"/>
    <property type="evidence" value="ECO:0007669"/>
    <property type="project" value="TreeGrafter"/>
</dbReference>
<organism evidence="2 3">
    <name type="scientific">Clavispora lusitaniae</name>
    <name type="common">Candida lusitaniae</name>
    <dbReference type="NCBI Taxonomy" id="36911"/>
    <lineage>
        <taxon>Eukaryota</taxon>
        <taxon>Fungi</taxon>
        <taxon>Dikarya</taxon>
        <taxon>Ascomycota</taxon>
        <taxon>Saccharomycotina</taxon>
        <taxon>Pichiomycetes</taxon>
        <taxon>Metschnikowiaceae</taxon>
        <taxon>Clavispora</taxon>
    </lineage>
</organism>
<evidence type="ECO:0000259" key="1">
    <source>
        <dbReference type="Pfam" id="PF00850"/>
    </source>
</evidence>
<comment type="caution">
    <text evidence="2">The sequence shown here is derived from an EMBL/GenBank/DDBJ whole genome shotgun (WGS) entry which is preliminary data.</text>
</comment>
<dbReference type="PRINTS" id="PR01270">
    <property type="entry name" value="HDASUPER"/>
</dbReference>
<protein>
    <submittedName>
        <fullName evidence="2">Histone deacetylase</fullName>
    </submittedName>
</protein>
<dbReference type="PANTHER" id="PTHR10625:SF10">
    <property type="entry name" value="HISTONE DEACETYLASE HDAC1"/>
    <property type="match status" value="1"/>
</dbReference>
<dbReference type="InterPro" id="IPR000286">
    <property type="entry name" value="HDACs"/>
</dbReference>
<dbReference type="InterPro" id="IPR023696">
    <property type="entry name" value="Ureohydrolase_dom_sf"/>
</dbReference>
<proteinExistence type="predicted"/>
<gene>
    <name evidence="2" type="ORF">A9F13_06g01276</name>
</gene>
<evidence type="ECO:0000313" key="3">
    <source>
        <dbReference type="Proteomes" id="UP000195602"/>
    </source>
</evidence>
<dbReference type="Proteomes" id="UP000195602">
    <property type="component" value="Unassembled WGS sequence"/>
</dbReference>
<dbReference type="InterPro" id="IPR037138">
    <property type="entry name" value="His_deacetylse_dom_sf"/>
</dbReference>
<dbReference type="KEGG" id="clus:A9F13_06g01276"/>